<dbReference type="SUPFAM" id="SSF47413">
    <property type="entry name" value="lambda repressor-like DNA-binding domains"/>
    <property type="match status" value="1"/>
</dbReference>
<dbReference type="PROSITE" id="PS50943">
    <property type="entry name" value="HTH_CROC1"/>
    <property type="match status" value="1"/>
</dbReference>
<dbReference type="GO" id="GO:0003677">
    <property type="term" value="F:DNA binding"/>
    <property type="evidence" value="ECO:0007669"/>
    <property type="project" value="InterPro"/>
</dbReference>
<evidence type="ECO:0000313" key="2">
    <source>
        <dbReference type="EMBL" id="KAB8178314.1"/>
    </source>
</evidence>
<dbReference type="Gene3D" id="3.30.450.180">
    <property type="match status" value="1"/>
</dbReference>
<evidence type="ECO:0000313" key="3">
    <source>
        <dbReference type="Proteomes" id="UP000313066"/>
    </source>
</evidence>
<dbReference type="PANTHER" id="PTHR35010">
    <property type="entry name" value="BLL4672 PROTEIN-RELATED"/>
    <property type="match status" value="1"/>
</dbReference>
<dbReference type="CDD" id="cd00093">
    <property type="entry name" value="HTH_XRE"/>
    <property type="match status" value="1"/>
</dbReference>
<dbReference type="InterPro" id="IPR010982">
    <property type="entry name" value="Lambda_DNA-bd_dom_sf"/>
</dbReference>
<protein>
    <submittedName>
        <fullName evidence="2">Helix-turn-helix domain-containing protein</fullName>
    </submittedName>
</protein>
<sequence>MLRQSLGDALSDRSENRQELAQFLRSRRARISPQEAGLPTGVHRRTKGLRREEVAVLAGLSPTWYTYLEQARDIHPSPQVLDSLARVLGLSEDERAYVHRLAFGQGPAEAAYRLDESDEKLVFQVVEVAGHGPFPLYAGNRYGDVVAWNRAAADWYTDFGGLPRPRRNILWWMLTDPEAKKRLVNWADDTLDVIARLRLAYATRTADQRMQELVSDLESASADFRGWWREQHVRGQHQRPRTLDVPGLGRRTFRLVVASVLDSPGHSLVIHLPLAEETGTGSS</sequence>
<dbReference type="InterPro" id="IPR001387">
    <property type="entry name" value="Cro/C1-type_HTH"/>
</dbReference>
<dbReference type="Proteomes" id="UP000313066">
    <property type="component" value="Unassembled WGS sequence"/>
</dbReference>
<dbReference type="EMBL" id="VDMA02000028">
    <property type="protein sequence ID" value="KAB8178314.1"/>
    <property type="molecule type" value="Genomic_DNA"/>
</dbReference>
<dbReference type="AlphaFoldDB" id="A0A5N6BCI8"/>
<feature type="domain" description="HTH cro/C1-type" evidence="1">
    <location>
        <begin position="47"/>
        <end position="95"/>
    </location>
</feature>
<comment type="caution">
    <text evidence="2">The sequence shown here is derived from an EMBL/GenBank/DDBJ whole genome shotgun (WGS) entry which is preliminary data.</text>
</comment>
<dbReference type="Pfam" id="PF13560">
    <property type="entry name" value="HTH_31"/>
    <property type="match status" value="1"/>
</dbReference>
<accession>A0A5N6BCI8</accession>
<gene>
    <name evidence="2" type="ORF">FH610_036715</name>
</gene>
<dbReference type="Pfam" id="PF17765">
    <property type="entry name" value="MLTR_LBD"/>
    <property type="match status" value="1"/>
</dbReference>
<keyword evidence="3" id="KW-1185">Reference proteome</keyword>
<name>A0A5N6BCI8_9ACTN</name>
<reference evidence="2 3" key="1">
    <citation type="submission" date="2019-10" db="EMBL/GenBank/DDBJ databases">
        <title>Nonomuraea sp. nov., isolated from Phyllanthus amarus.</title>
        <authorList>
            <person name="Klykleung N."/>
            <person name="Tanasupawat S."/>
        </authorList>
    </citation>
    <scope>NUCLEOTIDE SEQUENCE [LARGE SCALE GENOMIC DNA]</scope>
    <source>
        <strain evidence="2 3">CR1-09</strain>
    </source>
</reference>
<dbReference type="InterPro" id="IPR041413">
    <property type="entry name" value="MLTR_LBD"/>
</dbReference>
<proteinExistence type="predicted"/>
<evidence type="ECO:0000259" key="1">
    <source>
        <dbReference type="PROSITE" id="PS50943"/>
    </source>
</evidence>
<dbReference type="SMART" id="SM00530">
    <property type="entry name" value="HTH_XRE"/>
    <property type="match status" value="1"/>
</dbReference>
<organism evidence="2 3">
    <name type="scientific">Microbispora catharanthi</name>
    <dbReference type="NCBI Taxonomy" id="1712871"/>
    <lineage>
        <taxon>Bacteria</taxon>
        <taxon>Bacillati</taxon>
        <taxon>Actinomycetota</taxon>
        <taxon>Actinomycetes</taxon>
        <taxon>Streptosporangiales</taxon>
        <taxon>Streptosporangiaceae</taxon>
        <taxon>Microbispora</taxon>
    </lineage>
</organism>
<dbReference type="Gene3D" id="1.10.260.40">
    <property type="entry name" value="lambda repressor-like DNA-binding domains"/>
    <property type="match status" value="1"/>
</dbReference>